<organism evidence="1 2">
    <name type="scientific">Paramecium tetraurelia</name>
    <dbReference type="NCBI Taxonomy" id="5888"/>
    <lineage>
        <taxon>Eukaryota</taxon>
        <taxon>Sar</taxon>
        <taxon>Alveolata</taxon>
        <taxon>Ciliophora</taxon>
        <taxon>Intramacronucleata</taxon>
        <taxon>Oligohymenophorea</taxon>
        <taxon>Peniculida</taxon>
        <taxon>Parameciidae</taxon>
        <taxon>Paramecium</taxon>
    </lineage>
</organism>
<dbReference type="InParanoid" id="A0DIJ4"/>
<name>A0DIJ4_PARTE</name>
<dbReference type="EMBL" id="CT868452">
    <property type="protein sequence ID" value="CAK82861.1"/>
    <property type="molecule type" value="Genomic_DNA"/>
</dbReference>
<dbReference type="GeneID" id="5036054"/>
<dbReference type="KEGG" id="ptm:GSPATT00017218001"/>
<gene>
    <name evidence="1" type="ORF">GSPATT00017218001</name>
</gene>
<proteinExistence type="predicted"/>
<dbReference type="AlphaFoldDB" id="A0DIJ4"/>
<dbReference type="RefSeq" id="XP_001450258.1">
    <property type="nucleotide sequence ID" value="XM_001450221.1"/>
</dbReference>
<evidence type="ECO:0000313" key="1">
    <source>
        <dbReference type="EMBL" id="CAK82861.1"/>
    </source>
</evidence>
<evidence type="ECO:0000313" key="2">
    <source>
        <dbReference type="Proteomes" id="UP000000600"/>
    </source>
</evidence>
<accession>A0DIJ4</accession>
<sequence>MFHFKNSQFNEIFIMWLVNIDVNILDLQITLQTIRKNVLNQTNNIVMEVQKRHNSYKICSRNILICKLPEVSKVVQVLLQELNNNSKNYCFRFCNLVGKNIMIQQKLFRQFTRTLSKSNSELLIFNRKYKHDIGNLSFTVLFIININQMQKKQSQLNNHKQLLFDFDGDNFCKQVVFRAHLAEIKAYIQAGDI</sequence>
<reference evidence="1 2" key="1">
    <citation type="journal article" date="2006" name="Nature">
        <title>Global trends of whole-genome duplications revealed by the ciliate Paramecium tetraurelia.</title>
        <authorList>
            <consortium name="Genoscope"/>
            <person name="Aury J.-M."/>
            <person name="Jaillon O."/>
            <person name="Duret L."/>
            <person name="Noel B."/>
            <person name="Jubin C."/>
            <person name="Porcel B.M."/>
            <person name="Segurens B."/>
            <person name="Daubin V."/>
            <person name="Anthouard V."/>
            <person name="Aiach N."/>
            <person name="Arnaiz O."/>
            <person name="Billaut A."/>
            <person name="Beisson J."/>
            <person name="Blanc I."/>
            <person name="Bouhouche K."/>
            <person name="Camara F."/>
            <person name="Duharcourt S."/>
            <person name="Guigo R."/>
            <person name="Gogendeau D."/>
            <person name="Katinka M."/>
            <person name="Keller A.-M."/>
            <person name="Kissmehl R."/>
            <person name="Klotz C."/>
            <person name="Koll F."/>
            <person name="Le Moue A."/>
            <person name="Lepere C."/>
            <person name="Malinsky S."/>
            <person name="Nowacki M."/>
            <person name="Nowak J.K."/>
            <person name="Plattner H."/>
            <person name="Poulain J."/>
            <person name="Ruiz F."/>
            <person name="Serrano V."/>
            <person name="Zagulski M."/>
            <person name="Dessen P."/>
            <person name="Betermier M."/>
            <person name="Weissenbach J."/>
            <person name="Scarpelli C."/>
            <person name="Schachter V."/>
            <person name="Sperling L."/>
            <person name="Meyer E."/>
            <person name="Cohen J."/>
            <person name="Wincker P."/>
        </authorList>
    </citation>
    <scope>NUCLEOTIDE SEQUENCE [LARGE SCALE GENOMIC DNA]</scope>
    <source>
        <strain evidence="1 2">Stock d4-2</strain>
    </source>
</reference>
<keyword evidence="2" id="KW-1185">Reference proteome</keyword>
<dbReference type="HOGENOM" id="CLU_1411283_0_0_1"/>
<dbReference type="Proteomes" id="UP000000600">
    <property type="component" value="Unassembled WGS sequence"/>
</dbReference>
<protein>
    <submittedName>
        <fullName evidence="1">Uncharacterized protein</fullName>
    </submittedName>
</protein>